<dbReference type="OrthoDB" id="9972683at2759"/>
<accession>A0A9W4U2U0</accession>
<evidence type="ECO:0000259" key="4">
    <source>
        <dbReference type="Pfam" id="PF00561"/>
    </source>
</evidence>
<dbReference type="InterPro" id="IPR008220">
    <property type="entry name" value="HAT_MetX-like"/>
</dbReference>
<evidence type="ECO:0000256" key="3">
    <source>
        <dbReference type="SAM" id="SignalP"/>
    </source>
</evidence>
<dbReference type="GO" id="GO:0009086">
    <property type="term" value="P:methionine biosynthetic process"/>
    <property type="evidence" value="ECO:0007669"/>
    <property type="project" value="TreeGrafter"/>
</dbReference>
<protein>
    <recommendedName>
        <fullName evidence="4">AB hydrolase-1 domain-containing protein</fullName>
    </recommendedName>
</protein>
<proteinExistence type="inferred from homology"/>
<dbReference type="GO" id="GO:0009092">
    <property type="term" value="P:homoserine metabolic process"/>
    <property type="evidence" value="ECO:0007669"/>
    <property type="project" value="TreeGrafter"/>
</dbReference>
<dbReference type="NCBIfam" id="NF005071">
    <property type="entry name" value="PRK06489.1"/>
    <property type="match status" value="1"/>
</dbReference>
<dbReference type="Proteomes" id="UP001152607">
    <property type="component" value="Unassembled WGS sequence"/>
</dbReference>
<dbReference type="PANTHER" id="PTHR32268:SF11">
    <property type="entry name" value="HOMOSERINE O-ACETYLTRANSFERASE"/>
    <property type="match status" value="1"/>
</dbReference>
<feature type="chain" id="PRO_5040910362" description="AB hydrolase-1 domain-containing protein" evidence="3">
    <location>
        <begin position="21"/>
        <end position="369"/>
    </location>
</feature>
<keyword evidence="6" id="KW-1185">Reference proteome</keyword>
<dbReference type="Gene3D" id="3.40.50.1820">
    <property type="entry name" value="alpha/beta hydrolase"/>
    <property type="match status" value="1"/>
</dbReference>
<dbReference type="AlphaFoldDB" id="A0A9W4U2U0"/>
<dbReference type="EMBL" id="CAOQHR010000001">
    <property type="protein sequence ID" value="CAI6234434.1"/>
    <property type="molecule type" value="Genomic_DNA"/>
</dbReference>
<evidence type="ECO:0000313" key="5">
    <source>
        <dbReference type="EMBL" id="CAI6234434.1"/>
    </source>
</evidence>
<dbReference type="SUPFAM" id="SSF53474">
    <property type="entry name" value="alpha/beta-Hydrolases"/>
    <property type="match status" value="1"/>
</dbReference>
<comment type="caution">
    <text evidence="5">The sequence shown here is derived from an EMBL/GenBank/DDBJ whole genome shotgun (WGS) entry which is preliminary data.</text>
</comment>
<name>A0A9W4U2U0_9PLEO</name>
<evidence type="ECO:0000313" key="6">
    <source>
        <dbReference type="Proteomes" id="UP001152607"/>
    </source>
</evidence>
<organism evidence="5 6">
    <name type="scientific">Periconia digitata</name>
    <dbReference type="NCBI Taxonomy" id="1303443"/>
    <lineage>
        <taxon>Eukaryota</taxon>
        <taxon>Fungi</taxon>
        <taxon>Dikarya</taxon>
        <taxon>Ascomycota</taxon>
        <taxon>Pezizomycotina</taxon>
        <taxon>Dothideomycetes</taxon>
        <taxon>Pleosporomycetidae</taxon>
        <taxon>Pleosporales</taxon>
        <taxon>Massarineae</taxon>
        <taxon>Periconiaceae</taxon>
        <taxon>Periconia</taxon>
    </lineage>
</organism>
<dbReference type="InterPro" id="IPR000073">
    <property type="entry name" value="AB_hydrolase_1"/>
</dbReference>
<reference evidence="5" key="1">
    <citation type="submission" date="2023-01" db="EMBL/GenBank/DDBJ databases">
        <authorList>
            <person name="Van Ghelder C."/>
            <person name="Rancurel C."/>
        </authorList>
    </citation>
    <scope>NUCLEOTIDE SEQUENCE</scope>
    <source>
        <strain evidence="5">CNCM I-4278</strain>
    </source>
</reference>
<evidence type="ECO:0000256" key="2">
    <source>
        <dbReference type="ARBA" id="ARBA00022679"/>
    </source>
</evidence>
<feature type="signal peptide" evidence="3">
    <location>
        <begin position="1"/>
        <end position="20"/>
    </location>
</feature>
<sequence length="369" mass="40455">MRANTAVLCAICALPSFVAAQVSQQPPTLTWPEPTPGMFTLSNFTFSTGDHLSNLTLHYQTLGTLQTHANGSTNAVLLLHGSTGEAAQFYVDEFAGTLFNRGQTLDVSKYYLIIPDMIGHGNSSKPSNTGLRGKFPKYQYSDMVAANHALLTQHLGVQHLRLVLGVSMGGMHTWMMGQQYPKLMDALFPIACLPTQIAGQNRLWRKFIIELITSDPAWKDGEYTSPPLVSLSGTLSLLQVMFSSAVDYYAKYPTRAAMDAFVDDYLLPHIPDFDANDQLFAWNASYTYNAEPGLRLIEAPLTAVNTADDLMNPPEPQILQWSVAKMKRGVGKAVVIPVSNETFGHGTYIKASVWKNELEMLLAATSGGE</sequence>
<keyword evidence="3" id="KW-0732">Signal</keyword>
<evidence type="ECO:0000256" key="1">
    <source>
        <dbReference type="ARBA" id="ARBA00006886"/>
    </source>
</evidence>
<dbReference type="PANTHER" id="PTHR32268">
    <property type="entry name" value="HOMOSERINE O-ACETYLTRANSFERASE"/>
    <property type="match status" value="1"/>
</dbReference>
<feature type="domain" description="AB hydrolase-1" evidence="4">
    <location>
        <begin position="74"/>
        <end position="314"/>
    </location>
</feature>
<dbReference type="Pfam" id="PF00561">
    <property type="entry name" value="Abhydrolase_1"/>
    <property type="match status" value="1"/>
</dbReference>
<gene>
    <name evidence="5" type="ORF">PDIGIT_LOCUS345</name>
</gene>
<dbReference type="GO" id="GO:0004414">
    <property type="term" value="F:homoserine O-acetyltransferase activity"/>
    <property type="evidence" value="ECO:0007669"/>
    <property type="project" value="TreeGrafter"/>
</dbReference>
<keyword evidence="2" id="KW-0808">Transferase</keyword>
<dbReference type="InterPro" id="IPR029058">
    <property type="entry name" value="AB_hydrolase_fold"/>
</dbReference>
<comment type="similarity">
    <text evidence="1">Belongs to the AB hydrolase superfamily. MetX family.</text>
</comment>